<evidence type="ECO:0000313" key="1">
    <source>
        <dbReference type="EMBL" id="KAI3738630.1"/>
    </source>
</evidence>
<comment type="caution">
    <text evidence="1">The sequence shown here is derived from an EMBL/GenBank/DDBJ whole genome shotgun (WGS) entry which is preliminary data.</text>
</comment>
<proteinExistence type="predicted"/>
<sequence length="82" mass="9180">MGGDRLVFVELDLVIKMENKTSLLDAGSAHNYNMSRSPIKKPAKLLILMNGVRVSSGLLNPKTQRRQKIQIGFNALQNNMRV</sequence>
<dbReference type="Proteomes" id="UP001055811">
    <property type="component" value="Linkage Group LG05"/>
</dbReference>
<dbReference type="EMBL" id="CM042013">
    <property type="protein sequence ID" value="KAI3738630.1"/>
    <property type="molecule type" value="Genomic_DNA"/>
</dbReference>
<protein>
    <submittedName>
        <fullName evidence="1">Uncharacterized protein</fullName>
    </submittedName>
</protein>
<accession>A0ACB9CWF4</accession>
<gene>
    <name evidence="1" type="ORF">L2E82_28674</name>
</gene>
<keyword evidence="2" id="KW-1185">Reference proteome</keyword>
<name>A0ACB9CWF4_CICIN</name>
<organism evidence="1 2">
    <name type="scientific">Cichorium intybus</name>
    <name type="common">Chicory</name>
    <dbReference type="NCBI Taxonomy" id="13427"/>
    <lineage>
        <taxon>Eukaryota</taxon>
        <taxon>Viridiplantae</taxon>
        <taxon>Streptophyta</taxon>
        <taxon>Embryophyta</taxon>
        <taxon>Tracheophyta</taxon>
        <taxon>Spermatophyta</taxon>
        <taxon>Magnoliopsida</taxon>
        <taxon>eudicotyledons</taxon>
        <taxon>Gunneridae</taxon>
        <taxon>Pentapetalae</taxon>
        <taxon>asterids</taxon>
        <taxon>campanulids</taxon>
        <taxon>Asterales</taxon>
        <taxon>Asteraceae</taxon>
        <taxon>Cichorioideae</taxon>
        <taxon>Cichorieae</taxon>
        <taxon>Cichoriinae</taxon>
        <taxon>Cichorium</taxon>
    </lineage>
</organism>
<reference evidence="2" key="1">
    <citation type="journal article" date="2022" name="Mol. Ecol. Resour.">
        <title>The genomes of chicory, endive, great burdock and yacon provide insights into Asteraceae palaeo-polyploidization history and plant inulin production.</title>
        <authorList>
            <person name="Fan W."/>
            <person name="Wang S."/>
            <person name="Wang H."/>
            <person name="Wang A."/>
            <person name="Jiang F."/>
            <person name="Liu H."/>
            <person name="Zhao H."/>
            <person name="Xu D."/>
            <person name="Zhang Y."/>
        </authorList>
    </citation>
    <scope>NUCLEOTIDE SEQUENCE [LARGE SCALE GENOMIC DNA]</scope>
    <source>
        <strain evidence="2">cv. Punajuju</strain>
    </source>
</reference>
<reference evidence="1 2" key="2">
    <citation type="journal article" date="2022" name="Mol. Ecol. Resour.">
        <title>The genomes of chicory, endive, great burdock and yacon provide insights into Asteraceae paleo-polyploidization history and plant inulin production.</title>
        <authorList>
            <person name="Fan W."/>
            <person name="Wang S."/>
            <person name="Wang H."/>
            <person name="Wang A."/>
            <person name="Jiang F."/>
            <person name="Liu H."/>
            <person name="Zhao H."/>
            <person name="Xu D."/>
            <person name="Zhang Y."/>
        </authorList>
    </citation>
    <scope>NUCLEOTIDE SEQUENCE [LARGE SCALE GENOMIC DNA]</scope>
    <source>
        <strain evidence="2">cv. Punajuju</strain>
        <tissue evidence="1">Leaves</tissue>
    </source>
</reference>
<evidence type="ECO:0000313" key="2">
    <source>
        <dbReference type="Proteomes" id="UP001055811"/>
    </source>
</evidence>